<feature type="domain" description="SRCR" evidence="3">
    <location>
        <begin position="1"/>
        <end position="63"/>
    </location>
</feature>
<keyword evidence="1" id="KW-1015">Disulfide bond</keyword>
<dbReference type="InterPro" id="IPR050912">
    <property type="entry name" value="LOX-like_protein"/>
</dbReference>
<dbReference type="EMBL" id="BEZZ01117815">
    <property type="protein sequence ID" value="GCC43653.1"/>
    <property type="molecule type" value="Genomic_DNA"/>
</dbReference>
<dbReference type="GO" id="GO:0016020">
    <property type="term" value="C:membrane"/>
    <property type="evidence" value="ECO:0007669"/>
    <property type="project" value="InterPro"/>
</dbReference>
<comment type="caution">
    <text evidence="4">The sequence shown here is derived from an EMBL/GenBank/DDBJ whole genome shotgun (WGS) entry which is preliminary data.</text>
</comment>
<keyword evidence="5" id="KW-1185">Reference proteome</keyword>
<dbReference type="OrthoDB" id="536948at2759"/>
<proteinExistence type="predicted"/>
<evidence type="ECO:0000256" key="2">
    <source>
        <dbReference type="PROSITE-ProRule" id="PRU00196"/>
    </source>
</evidence>
<dbReference type="InterPro" id="IPR001190">
    <property type="entry name" value="SRCR"/>
</dbReference>
<dbReference type="PANTHER" id="PTHR45817">
    <property type="entry name" value="LYSYL OXIDASE-LIKE-RELATED"/>
    <property type="match status" value="1"/>
</dbReference>
<evidence type="ECO:0000313" key="5">
    <source>
        <dbReference type="Proteomes" id="UP000287033"/>
    </source>
</evidence>
<protein>
    <recommendedName>
        <fullName evidence="3">SRCR domain-containing protein</fullName>
    </recommendedName>
</protein>
<comment type="caution">
    <text evidence="2">Lacks conserved residue(s) required for the propagation of feature annotation.</text>
</comment>
<dbReference type="Pfam" id="PF00530">
    <property type="entry name" value="SRCR"/>
    <property type="match status" value="1"/>
</dbReference>
<evidence type="ECO:0000259" key="3">
    <source>
        <dbReference type="PROSITE" id="PS50287"/>
    </source>
</evidence>
<sequence>IRIRGGRTRFEGRLEVLTTAANGTRHWGLVCGEAWGMLEAMVACRQLGIGYANQGVQVCAPRA</sequence>
<dbReference type="Gene3D" id="3.10.250.10">
    <property type="entry name" value="SRCR-like domain"/>
    <property type="match status" value="1"/>
</dbReference>
<evidence type="ECO:0000313" key="4">
    <source>
        <dbReference type="EMBL" id="GCC43653.1"/>
    </source>
</evidence>
<dbReference type="PANTHER" id="PTHR45817:SF2">
    <property type="entry name" value="LYSYL OXIDASE HOMOLOG 3"/>
    <property type="match status" value="1"/>
</dbReference>
<dbReference type="InterPro" id="IPR036772">
    <property type="entry name" value="SRCR-like_dom_sf"/>
</dbReference>
<dbReference type="AlphaFoldDB" id="A0A401TM10"/>
<dbReference type="Proteomes" id="UP000287033">
    <property type="component" value="Unassembled WGS sequence"/>
</dbReference>
<reference evidence="4 5" key="1">
    <citation type="journal article" date="2018" name="Nat. Ecol. Evol.">
        <title>Shark genomes provide insights into elasmobranch evolution and the origin of vertebrates.</title>
        <authorList>
            <person name="Hara Y"/>
            <person name="Yamaguchi K"/>
            <person name="Onimaru K"/>
            <person name="Kadota M"/>
            <person name="Koyanagi M"/>
            <person name="Keeley SD"/>
            <person name="Tatsumi K"/>
            <person name="Tanaka K"/>
            <person name="Motone F"/>
            <person name="Kageyama Y"/>
            <person name="Nozu R"/>
            <person name="Adachi N"/>
            <person name="Nishimura O"/>
            <person name="Nakagawa R"/>
            <person name="Tanegashima C"/>
            <person name="Kiyatake I"/>
            <person name="Matsumoto R"/>
            <person name="Murakumo K"/>
            <person name="Nishida K"/>
            <person name="Terakita A"/>
            <person name="Kuratani S"/>
            <person name="Sato K"/>
            <person name="Hyodo S Kuraku.S."/>
        </authorList>
    </citation>
    <scope>NUCLEOTIDE SEQUENCE [LARGE SCALE GENOMIC DNA]</scope>
</reference>
<name>A0A401TM10_CHIPU</name>
<dbReference type="PROSITE" id="PS50287">
    <property type="entry name" value="SRCR_2"/>
    <property type="match status" value="1"/>
</dbReference>
<gene>
    <name evidence="4" type="ORF">chiPu_0027924</name>
</gene>
<evidence type="ECO:0000256" key="1">
    <source>
        <dbReference type="ARBA" id="ARBA00023157"/>
    </source>
</evidence>
<accession>A0A401TM10</accession>
<dbReference type="GO" id="GO:0004720">
    <property type="term" value="F:protein-lysine 6-oxidase activity"/>
    <property type="evidence" value="ECO:0007669"/>
    <property type="project" value="TreeGrafter"/>
</dbReference>
<organism evidence="4 5">
    <name type="scientific">Chiloscyllium punctatum</name>
    <name type="common">Brownbanded bambooshark</name>
    <name type="synonym">Hemiscyllium punctatum</name>
    <dbReference type="NCBI Taxonomy" id="137246"/>
    <lineage>
        <taxon>Eukaryota</taxon>
        <taxon>Metazoa</taxon>
        <taxon>Chordata</taxon>
        <taxon>Craniata</taxon>
        <taxon>Vertebrata</taxon>
        <taxon>Chondrichthyes</taxon>
        <taxon>Elasmobranchii</taxon>
        <taxon>Galeomorphii</taxon>
        <taxon>Galeoidea</taxon>
        <taxon>Orectolobiformes</taxon>
        <taxon>Hemiscylliidae</taxon>
        <taxon>Chiloscyllium</taxon>
    </lineage>
</organism>
<dbReference type="PRINTS" id="PR00258">
    <property type="entry name" value="SPERACTRCPTR"/>
</dbReference>
<dbReference type="GO" id="GO:0030199">
    <property type="term" value="P:collagen fibril organization"/>
    <property type="evidence" value="ECO:0007669"/>
    <property type="project" value="TreeGrafter"/>
</dbReference>
<dbReference type="SUPFAM" id="SSF56487">
    <property type="entry name" value="SRCR-like"/>
    <property type="match status" value="1"/>
</dbReference>
<feature type="non-terminal residue" evidence="4">
    <location>
        <position position="1"/>
    </location>
</feature>
<dbReference type="GO" id="GO:0005615">
    <property type="term" value="C:extracellular space"/>
    <property type="evidence" value="ECO:0007669"/>
    <property type="project" value="TreeGrafter"/>
</dbReference>
<dbReference type="STRING" id="137246.A0A401TM10"/>